<evidence type="ECO:0000313" key="1">
    <source>
        <dbReference type="EMBL" id="RHD56730.1"/>
    </source>
</evidence>
<evidence type="ECO:0000313" key="2">
    <source>
        <dbReference type="Proteomes" id="UP000286050"/>
    </source>
</evidence>
<comment type="caution">
    <text evidence="1">The sequence shown here is derived from an EMBL/GenBank/DDBJ whole genome shotgun (WGS) entry which is preliminary data.</text>
</comment>
<organism evidence="1 2">
    <name type="scientific">Collinsella intestinalis</name>
    <dbReference type="NCBI Taxonomy" id="147207"/>
    <lineage>
        <taxon>Bacteria</taxon>
        <taxon>Bacillati</taxon>
        <taxon>Actinomycetota</taxon>
        <taxon>Coriobacteriia</taxon>
        <taxon>Coriobacteriales</taxon>
        <taxon>Coriobacteriaceae</taxon>
        <taxon>Collinsella</taxon>
    </lineage>
</organism>
<sequence>MDPRIYVPAYLERLYIQEHPGLTEGARELVREQIAAEPERYAANMHAQALLSYSRVHGELADGLLRMEGLPDDEFERGRGELFSRAREQLANIIAEDATCLDARLVSIQLAEVPLDACLSNMLKLEREAREMIISTHPGFDPDVDGLWAPEALADGTSASELTASDPDLIGWLHILEALAQGSIFTARYRSAANYARTVMRARGFPNYAAGTLLLALARLEDEDAFFQAVQEAGPNVEDLPWFGLGRTLLLYKLGQTRSARRALRDFATRCDGGAFFLLNPTYHDPYLPVRPPARETWDLAHQAVWEADGIIADTPDFTLWAEGVDGVRAAADDFARRYGF</sequence>
<reference evidence="1 2" key="1">
    <citation type="submission" date="2018-08" db="EMBL/GenBank/DDBJ databases">
        <title>A genome reference for cultivated species of the human gut microbiota.</title>
        <authorList>
            <person name="Zou Y."/>
            <person name="Xue W."/>
            <person name="Luo G."/>
        </authorList>
    </citation>
    <scope>NUCLEOTIDE SEQUENCE [LARGE SCALE GENOMIC DNA]</scope>
    <source>
        <strain evidence="1 2">AM30-5LB</strain>
    </source>
</reference>
<protein>
    <submittedName>
        <fullName evidence="1">Uncharacterized protein</fullName>
    </submittedName>
</protein>
<dbReference type="RefSeq" id="WP_118271733.1">
    <property type="nucleotide sequence ID" value="NZ_QSJI01000002.1"/>
</dbReference>
<accession>A0A414FYW1</accession>
<gene>
    <name evidence="1" type="ORF">DW787_04135</name>
</gene>
<name>A0A414FYW1_9ACTN</name>
<proteinExistence type="predicted"/>
<dbReference type="AlphaFoldDB" id="A0A414FYW1"/>
<dbReference type="EMBL" id="QSJI01000002">
    <property type="protein sequence ID" value="RHD56730.1"/>
    <property type="molecule type" value="Genomic_DNA"/>
</dbReference>
<dbReference type="Proteomes" id="UP000286050">
    <property type="component" value="Unassembled WGS sequence"/>
</dbReference>